<dbReference type="Pfam" id="PF11760">
    <property type="entry name" value="CbiG_N"/>
    <property type="match status" value="1"/>
</dbReference>
<dbReference type="GO" id="GO:0008276">
    <property type="term" value="F:protein methyltransferase activity"/>
    <property type="evidence" value="ECO:0007669"/>
    <property type="project" value="InterPro"/>
</dbReference>
<evidence type="ECO:0000256" key="1">
    <source>
        <dbReference type="ARBA" id="ARBA00004953"/>
    </source>
</evidence>
<dbReference type="CDD" id="cd11644">
    <property type="entry name" value="Precorrin-6Y-MT"/>
    <property type="match status" value="1"/>
</dbReference>
<dbReference type="GO" id="GO:0009236">
    <property type="term" value="P:cobalamin biosynthetic process"/>
    <property type="evidence" value="ECO:0007669"/>
    <property type="project" value="UniProtKB-UniPathway"/>
</dbReference>
<dbReference type="Gene3D" id="3.30.420.180">
    <property type="entry name" value="CobE/GbiG C-terminal domain"/>
    <property type="match status" value="1"/>
</dbReference>
<dbReference type="PANTHER" id="PTHR47036">
    <property type="entry name" value="COBALT-FACTOR III C(17)-METHYLTRANSFERASE-RELATED"/>
    <property type="match status" value="1"/>
</dbReference>
<dbReference type="InterPro" id="IPR014776">
    <property type="entry name" value="4pyrrole_Mease_sub2"/>
</dbReference>
<dbReference type="PANTHER" id="PTHR47036:SF1">
    <property type="entry name" value="COBALT-FACTOR III C(17)-METHYLTRANSFERASE-RELATED"/>
    <property type="match status" value="1"/>
</dbReference>
<dbReference type="InterPro" id="IPR014777">
    <property type="entry name" value="4pyrrole_Mease_sub1"/>
</dbReference>
<dbReference type="RefSeq" id="WP_131169817.1">
    <property type="nucleotide sequence ID" value="NZ_SDMQ01000017.1"/>
</dbReference>
<dbReference type="InterPro" id="IPR000878">
    <property type="entry name" value="4pyrrol_Mease"/>
</dbReference>
<comment type="pathway">
    <text evidence="1">Cofactor biosynthesis; adenosylcobalamin biosynthesis.</text>
</comment>
<feature type="domain" description="Tetrapyrrole methylase" evidence="7">
    <location>
        <begin position="55"/>
        <end position="178"/>
    </location>
</feature>
<feature type="region of interest" description="Disordered" evidence="6">
    <location>
        <begin position="203"/>
        <end position="227"/>
    </location>
</feature>
<dbReference type="Gene3D" id="3.40.50.11220">
    <property type="match status" value="1"/>
</dbReference>
<feature type="domain" description="Cobalamin synthesis G N-terminal" evidence="9">
    <location>
        <begin position="269"/>
        <end position="350"/>
    </location>
</feature>
<dbReference type="Pfam" id="PF00590">
    <property type="entry name" value="TP_methylase"/>
    <property type="match status" value="2"/>
</dbReference>
<dbReference type="UniPathway" id="UPA00148"/>
<keyword evidence="2" id="KW-0169">Cobalamin biosynthesis</keyword>
<dbReference type="Gene3D" id="3.30.950.10">
    <property type="entry name" value="Methyltransferase, Cobalt-precorrin-4 Transmethylase, Domain 2"/>
    <property type="match status" value="2"/>
</dbReference>
<name>A0A4Q9KB03_9ACTN</name>
<feature type="compositionally biased region" description="Low complexity" evidence="6">
    <location>
        <begin position="211"/>
        <end position="225"/>
    </location>
</feature>
<evidence type="ECO:0000259" key="9">
    <source>
        <dbReference type="Pfam" id="PF11760"/>
    </source>
</evidence>
<keyword evidence="4 10" id="KW-0808">Transferase</keyword>
<evidence type="ECO:0000313" key="10">
    <source>
        <dbReference type="EMBL" id="TBT82794.1"/>
    </source>
</evidence>
<reference evidence="10 11" key="1">
    <citation type="submission" date="2019-01" db="EMBL/GenBank/DDBJ databases">
        <title>Lactibacter flavus gen. nov., sp. nov., a novel bacterium of the family Propionibacteriaceae isolated from raw milk and dairy products.</title>
        <authorList>
            <person name="Huptas C."/>
            <person name="Wenning M."/>
            <person name="Breitenwieser F."/>
            <person name="Doll E."/>
            <person name="Von Neubeck M."/>
            <person name="Busse H.-J."/>
            <person name="Scherer S."/>
        </authorList>
    </citation>
    <scope>NUCLEOTIDE SEQUENCE [LARGE SCALE GENOMIC DNA]</scope>
    <source>
        <strain evidence="10 11">KCTC 33808</strain>
    </source>
</reference>
<dbReference type="SUPFAM" id="SSF159664">
    <property type="entry name" value="CobE/GbiG C-terminal domain-like"/>
    <property type="match status" value="1"/>
</dbReference>
<evidence type="ECO:0000256" key="4">
    <source>
        <dbReference type="ARBA" id="ARBA00022679"/>
    </source>
</evidence>
<dbReference type="AlphaFoldDB" id="A0A4Q9KB03"/>
<dbReference type="NCBIfam" id="TIGR02467">
    <property type="entry name" value="CbiE"/>
    <property type="match status" value="1"/>
</dbReference>
<evidence type="ECO:0000313" key="11">
    <source>
        <dbReference type="Proteomes" id="UP000292373"/>
    </source>
</evidence>
<comment type="caution">
    <text evidence="10">The sequence shown here is derived from an EMBL/GenBank/DDBJ whole genome shotgun (WGS) entry which is preliminary data.</text>
</comment>
<dbReference type="Gene3D" id="3.40.1010.10">
    <property type="entry name" value="Cobalt-precorrin-4 Transmethylase, Domain 1"/>
    <property type="match status" value="2"/>
</dbReference>
<feature type="domain" description="Tetrapyrrole methylase" evidence="7">
    <location>
        <begin position="575"/>
        <end position="779"/>
    </location>
</feature>
<feature type="domain" description="CobE/GbiG C-terminal" evidence="8">
    <location>
        <begin position="453"/>
        <end position="567"/>
    </location>
</feature>
<dbReference type="InterPro" id="IPR021744">
    <property type="entry name" value="CbiG_N"/>
</dbReference>
<dbReference type="GO" id="GO:0030789">
    <property type="term" value="F:precorrin-3B C17-methyltransferase activity"/>
    <property type="evidence" value="ECO:0007669"/>
    <property type="project" value="UniProtKB-EC"/>
</dbReference>
<keyword evidence="3 10" id="KW-0489">Methyltransferase</keyword>
<dbReference type="InterPro" id="IPR006363">
    <property type="entry name" value="Cbl_synth_CobJ/CibH_dom"/>
</dbReference>
<accession>A0A4Q9KB03</accession>
<sequence length="826" mass="85683">MITVFGYLGSPRPSLVDALGTASLVVGGLRHLDALGVPEPRRVVLGPITPAIEALSALQDGEDAVVIASGDPLFYGVVRRIRMAGLPVRVVPEVGSLPAAFAAVALPWDDALFVSAHGNDPTPALLACGEHPKVGVLTDHRTGLPQIVSATTGLGRWYVLAERLGEADERVRVLNEAEALRVTEPAQPHVVLVLAHHPDDPAALGTQSGLAGAAPAATRPASAPAPVRPADRAARVLGQLTNSPAARAHADAIDAALGATRRYDGKASEHLAAAWAECDLIISHLALGATTRLIAPLLADKKTDPGVVVVDEAAAFVVPLVGGHVGGANELARRVADILGATPAVTTATDATGIPGLDTLGWATSGDLAGVTRALLDGAPVQLVREQPWPLPPLPTNVREPGVARVERRGTHETELPDLGDPAARIVVSDAEAPPPDSAAHDLPTVTLHPKSLVVGMGCNRGTPATTLDVLLGQTLAESGWARASITALTSVDAKADEAGLIQLAAQLGVPFITYPADVLADVTVPNPSDAPLTAVGTPSVAEASVVAHGADLIVEKRKNGEATIAIGRIAPIGTLAVVGLGPGADDLLTPRARDVLRASAVVVGYRPYVAQIRHLLRPGTEIMAIGMGTEEHRIEFAIAKAREGRSVSLVCGGDPAIYAMASPLLEKGTEGVDVQVVPGVTAELAASAILGAPLGHDHVTISLSDLHTDWYTIERRLQAAADGDFVVALYNPRSKKRLAHLPRALEILGARRPPTTPVAVVQDASRPNQNHRVAALADFDPDWVDMHSIVIVGSSTTKLVPTGQGASAMVTPRDYHWMNPDKESL</sequence>
<protein>
    <submittedName>
        <fullName evidence="10">Precorrin-3B C(17)-methyltransferase</fullName>
        <ecNumber evidence="10">2.1.1.131</ecNumber>
    </submittedName>
</protein>
<dbReference type="InterPro" id="IPR002750">
    <property type="entry name" value="CobE/GbiG_C"/>
</dbReference>
<dbReference type="EMBL" id="SDMQ01000017">
    <property type="protein sequence ID" value="TBT82794.1"/>
    <property type="molecule type" value="Genomic_DNA"/>
</dbReference>
<dbReference type="CDD" id="cd11646">
    <property type="entry name" value="Precorrin_3B_C17_MT"/>
    <property type="match status" value="1"/>
</dbReference>
<dbReference type="EC" id="2.1.1.131" evidence="10"/>
<evidence type="ECO:0000259" key="8">
    <source>
        <dbReference type="Pfam" id="PF01890"/>
    </source>
</evidence>
<evidence type="ECO:0000256" key="3">
    <source>
        <dbReference type="ARBA" id="ARBA00022603"/>
    </source>
</evidence>
<dbReference type="InterPro" id="IPR035996">
    <property type="entry name" value="4pyrrol_Methylase_sf"/>
</dbReference>
<evidence type="ECO:0000259" key="7">
    <source>
        <dbReference type="Pfam" id="PF00590"/>
    </source>
</evidence>
<evidence type="ECO:0000256" key="2">
    <source>
        <dbReference type="ARBA" id="ARBA00022573"/>
    </source>
</evidence>
<dbReference type="NCBIfam" id="TIGR01466">
    <property type="entry name" value="cobJ_cbiH"/>
    <property type="match status" value="1"/>
</dbReference>
<keyword evidence="5" id="KW-0949">S-adenosyl-L-methionine</keyword>
<evidence type="ECO:0000256" key="6">
    <source>
        <dbReference type="SAM" id="MobiDB-lite"/>
    </source>
</evidence>
<dbReference type="InterPro" id="IPR012818">
    <property type="entry name" value="CbiE"/>
</dbReference>
<dbReference type="GO" id="GO:0032259">
    <property type="term" value="P:methylation"/>
    <property type="evidence" value="ECO:0007669"/>
    <property type="project" value="UniProtKB-KW"/>
</dbReference>
<organism evidence="10 11">
    <name type="scientific">Propioniciclava sinopodophylli</name>
    <dbReference type="NCBI Taxonomy" id="1837344"/>
    <lineage>
        <taxon>Bacteria</taxon>
        <taxon>Bacillati</taxon>
        <taxon>Actinomycetota</taxon>
        <taxon>Actinomycetes</taxon>
        <taxon>Propionibacteriales</taxon>
        <taxon>Propionibacteriaceae</taxon>
        <taxon>Propioniciclava</taxon>
    </lineage>
</organism>
<dbReference type="SUPFAM" id="SSF159672">
    <property type="entry name" value="CbiG N-terminal domain-like"/>
    <property type="match status" value="1"/>
</dbReference>
<dbReference type="SUPFAM" id="SSF53790">
    <property type="entry name" value="Tetrapyrrole methylase"/>
    <property type="match status" value="2"/>
</dbReference>
<dbReference type="Proteomes" id="UP000292373">
    <property type="component" value="Unassembled WGS sequence"/>
</dbReference>
<proteinExistence type="predicted"/>
<dbReference type="InterPro" id="IPR038029">
    <property type="entry name" value="GbiG_N_sf"/>
</dbReference>
<dbReference type="InterPro" id="IPR051810">
    <property type="entry name" value="Precorrin_MeTrfase"/>
</dbReference>
<evidence type="ECO:0000256" key="5">
    <source>
        <dbReference type="ARBA" id="ARBA00022691"/>
    </source>
</evidence>
<gene>
    <name evidence="10" type="primary">cobJ</name>
    <name evidence="10" type="ORF">ET989_13380</name>
</gene>
<dbReference type="OrthoDB" id="9804789at2"/>
<dbReference type="InterPro" id="IPR036518">
    <property type="entry name" value="CobE/GbiG_C_sf"/>
</dbReference>
<dbReference type="Pfam" id="PF01890">
    <property type="entry name" value="CbiG_C"/>
    <property type="match status" value="1"/>
</dbReference>
<keyword evidence="11" id="KW-1185">Reference proteome</keyword>